<evidence type="ECO:0000256" key="1">
    <source>
        <dbReference type="SAM" id="MobiDB-lite"/>
    </source>
</evidence>
<keyword evidence="6" id="KW-1185">Reference proteome</keyword>
<gene>
    <name evidence="3" type="ordered locus">Rahaq_1013</name>
    <name evidence="4" type="ORF">ACFPK4_12135</name>
</gene>
<accession>A0A0H3F617</accession>
<feature type="compositionally biased region" description="Polar residues" evidence="1">
    <location>
        <begin position="42"/>
        <end position="52"/>
    </location>
</feature>
<evidence type="ECO:0000313" key="6">
    <source>
        <dbReference type="Proteomes" id="UP001598201"/>
    </source>
</evidence>
<evidence type="ECO:0008006" key="7">
    <source>
        <dbReference type="Google" id="ProtNLM"/>
    </source>
</evidence>
<organism evidence="3 5">
    <name type="scientific">Rahnella sp. (strain Y9602)</name>
    <dbReference type="NCBI Taxonomy" id="2703885"/>
    <lineage>
        <taxon>Bacteria</taxon>
        <taxon>Pseudomonadati</taxon>
        <taxon>Pseudomonadota</taxon>
        <taxon>Gammaproteobacteria</taxon>
        <taxon>Enterobacterales</taxon>
        <taxon>Yersiniaceae</taxon>
        <taxon>Rahnella</taxon>
    </lineage>
</organism>
<dbReference type="EMBL" id="CP002505">
    <property type="protein sequence ID" value="ADW72636.1"/>
    <property type="molecule type" value="Genomic_DNA"/>
</dbReference>
<dbReference type="KEGG" id="rah:Rahaq_1013"/>
<dbReference type="OrthoDB" id="6506902at2"/>
<keyword evidence="2" id="KW-0732">Signal</keyword>
<evidence type="ECO:0000256" key="2">
    <source>
        <dbReference type="SAM" id="SignalP"/>
    </source>
</evidence>
<feature type="signal peptide" evidence="2">
    <location>
        <begin position="1"/>
        <end position="22"/>
    </location>
</feature>
<dbReference type="Proteomes" id="UP001598201">
    <property type="component" value="Unassembled WGS sequence"/>
</dbReference>
<protein>
    <recommendedName>
        <fullName evidence="7">DUF4148 domain-containing protein</fullName>
    </recommendedName>
</protein>
<dbReference type="eggNOG" id="ENOG502ZM58">
    <property type="taxonomic scope" value="Bacteria"/>
</dbReference>
<dbReference type="GeneID" id="95418287"/>
<dbReference type="Proteomes" id="UP000007257">
    <property type="component" value="Chromosome"/>
</dbReference>
<dbReference type="EMBL" id="JBHUCJ010000025">
    <property type="protein sequence ID" value="MFD3224285.1"/>
    <property type="molecule type" value="Genomic_DNA"/>
</dbReference>
<reference evidence="5" key="1">
    <citation type="submission" date="2011-01" db="EMBL/GenBank/DDBJ databases">
        <title>Complete sequence of chromosome of Rahnella sp. Y9602.</title>
        <authorList>
            <consortium name="US DOE Joint Genome Institute"/>
            <person name="Lucas S."/>
            <person name="Copeland A."/>
            <person name="Lapidus A."/>
            <person name="Cheng J.-F."/>
            <person name="Goodwin L."/>
            <person name="Pitluck S."/>
            <person name="Lu M."/>
            <person name="Detter J.C."/>
            <person name="Han C."/>
            <person name="Tapia R."/>
            <person name="Land M."/>
            <person name="Hauser L."/>
            <person name="Kyrpides N."/>
            <person name="Ivanova N."/>
            <person name="Ovchinnikova G."/>
            <person name="Pagani I."/>
            <person name="Sobecky P.A."/>
            <person name="Martinez R.J."/>
            <person name="Woyke T."/>
        </authorList>
    </citation>
    <scope>NUCLEOTIDE SEQUENCE [LARGE SCALE GENOMIC DNA]</scope>
    <source>
        <strain evidence="5">Y9602</strain>
    </source>
</reference>
<name>A0A0H3F617_RAHSY</name>
<evidence type="ECO:0000313" key="4">
    <source>
        <dbReference type="EMBL" id="MFD3224285.1"/>
    </source>
</evidence>
<feature type="chain" id="PRO_5002608677" description="DUF4148 domain-containing protein" evidence="2">
    <location>
        <begin position="23"/>
        <end position="67"/>
    </location>
</feature>
<dbReference type="HOGENOM" id="CLU_2809350_0_0_6"/>
<sequence length="67" mass="7371" precursor="true">MKRITLALFGLMISMTTFNSFAQAYPSSAQEVASELNRKASESSTRPSTTIDASAHNKLNARTDYLK</sequence>
<reference evidence="3 5" key="2">
    <citation type="journal article" date="2012" name="J. Bacteriol.">
        <title>Complete Genome Sequence of Rahnella sp. Strain Y9602, a Gammaproteobacterium Isolate from Metal- and Radionuclide-Contaminated Soil.</title>
        <authorList>
            <person name="Martinez R.J."/>
            <person name="Bruce D."/>
            <person name="Detter C."/>
            <person name="Goodwin L.A."/>
            <person name="Han J."/>
            <person name="Han C.S."/>
            <person name="Held B."/>
            <person name="Land M.L."/>
            <person name="Mikhailova N."/>
            <person name="Nolan M."/>
            <person name="Pennacchio L."/>
            <person name="Pitluck S."/>
            <person name="Tapia R."/>
            <person name="Woyke T."/>
            <person name="Sobecky P.A."/>
        </authorList>
    </citation>
    <scope>NUCLEOTIDE SEQUENCE [LARGE SCALE GENOMIC DNA]</scope>
    <source>
        <strain evidence="3 5">Y9602</strain>
    </source>
</reference>
<proteinExistence type="predicted"/>
<feature type="region of interest" description="Disordered" evidence="1">
    <location>
        <begin position="36"/>
        <end position="67"/>
    </location>
</feature>
<dbReference type="RefSeq" id="WP_013574341.1">
    <property type="nucleotide sequence ID" value="NC_015061.1"/>
</dbReference>
<evidence type="ECO:0000313" key="3">
    <source>
        <dbReference type="EMBL" id="ADW72636.1"/>
    </source>
</evidence>
<evidence type="ECO:0000313" key="5">
    <source>
        <dbReference type="Proteomes" id="UP000007257"/>
    </source>
</evidence>
<dbReference type="AlphaFoldDB" id="A0A0H3F617"/>
<reference evidence="4 6" key="3">
    <citation type="submission" date="2024-09" db="EMBL/GenBank/DDBJ databases">
        <title>Genomes of Rahnella.</title>
        <authorList>
            <person name="Mnguni F.C."/>
            <person name="Shin G.Y."/>
            <person name="Coutinho T."/>
        </authorList>
    </citation>
    <scope>NUCLEOTIDE SEQUENCE [LARGE SCALE GENOMIC DNA]</scope>
    <source>
        <strain evidence="4 6">20WA0057</strain>
    </source>
</reference>